<dbReference type="PANTHER" id="PTHR12320">
    <property type="entry name" value="PROTEIN PHOSPHATASE 2C"/>
    <property type="match status" value="1"/>
</dbReference>
<proteinExistence type="inferred from homology"/>
<dbReference type="InterPro" id="IPR001932">
    <property type="entry name" value="PPM-type_phosphatase-like_dom"/>
</dbReference>
<evidence type="ECO:0000313" key="5">
    <source>
        <dbReference type="Proteomes" id="UP000481153"/>
    </source>
</evidence>
<gene>
    <name evidence="4" type="ORF">Ae201684_005768</name>
</gene>
<feature type="domain" description="PPM-type phosphatase" evidence="3">
    <location>
        <begin position="73"/>
        <end position="283"/>
    </location>
</feature>
<keyword evidence="1" id="KW-0378">Hydrolase</keyword>
<dbReference type="GO" id="GO:0046872">
    <property type="term" value="F:metal ion binding"/>
    <property type="evidence" value="ECO:0007669"/>
    <property type="project" value="UniProtKB-UniRule"/>
</dbReference>
<comment type="catalytic activity">
    <reaction evidence="1">
        <text>O-phospho-L-seryl-[protein] + H2O = L-seryl-[protein] + phosphate</text>
        <dbReference type="Rhea" id="RHEA:20629"/>
        <dbReference type="Rhea" id="RHEA-COMP:9863"/>
        <dbReference type="Rhea" id="RHEA-COMP:11604"/>
        <dbReference type="ChEBI" id="CHEBI:15377"/>
        <dbReference type="ChEBI" id="CHEBI:29999"/>
        <dbReference type="ChEBI" id="CHEBI:43474"/>
        <dbReference type="ChEBI" id="CHEBI:83421"/>
        <dbReference type="EC" id="3.1.3.16"/>
    </reaction>
</comment>
<dbReference type="SMART" id="SM00332">
    <property type="entry name" value="PP2Cc"/>
    <property type="match status" value="1"/>
</dbReference>
<dbReference type="GO" id="GO:0004722">
    <property type="term" value="F:protein serine/threonine phosphatase activity"/>
    <property type="evidence" value="ECO:0007669"/>
    <property type="project" value="UniProtKB-EC"/>
</dbReference>
<keyword evidence="1" id="KW-0464">Manganese</keyword>
<keyword evidence="1" id="KW-0904">Protein phosphatase</keyword>
<dbReference type="Pfam" id="PF07228">
    <property type="entry name" value="SpoIIE"/>
    <property type="match status" value="1"/>
</dbReference>
<protein>
    <recommendedName>
        <fullName evidence="1">Protein phosphatase</fullName>
        <ecNumber evidence="1">3.1.3.16</ecNumber>
    </recommendedName>
</protein>
<feature type="region of interest" description="Disordered" evidence="2">
    <location>
        <begin position="1"/>
        <end position="63"/>
    </location>
</feature>
<dbReference type="PROSITE" id="PS51746">
    <property type="entry name" value="PPM_2"/>
    <property type="match status" value="1"/>
</dbReference>
<dbReference type="EC" id="3.1.3.16" evidence="1"/>
<dbReference type="AlphaFoldDB" id="A0A6G0XEB8"/>
<evidence type="ECO:0000259" key="3">
    <source>
        <dbReference type="PROSITE" id="PS51746"/>
    </source>
</evidence>
<keyword evidence="5" id="KW-1185">Reference proteome</keyword>
<comment type="similarity">
    <text evidence="1">Belongs to the PP2C family.</text>
</comment>
<dbReference type="Gene3D" id="3.60.40.10">
    <property type="entry name" value="PPM-type phosphatase domain"/>
    <property type="match status" value="1"/>
</dbReference>
<feature type="compositionally biased region" description="Low complexity" evidence="2">
    <location>
        <begin position="47"/>
        <end position="62"/>
    </location>
</feature>
<dbReference type="SUPFAM" id="SSF81606">
    <property type="entry name" value="PP2C-like"/>
    <property type="match status" value="1"/>
</dbReference>
<comment type="caution">
    <text evidence="4">The sequence shown here is derived from an EMBL/GenBank/DDBJ whole genome shotgun (WGS) entry which is preliminary data.</text>
</comment>
<evidence type="ECO:0000313" key="4">
    <source>
        <dbReference type="EMBL" id="KAF0738416.1"/>
    </source>
</evidence>
<evidence type="ECO:0000256" key="2">
    <source>
        <dbReference type="SAM" id="MobiDB-lite"/>
    </source>
</evidence>
<dbReference type="VEuPathDB" id="FungiDB:AeMF1_005016"/>
<name>A0A6G0XEB8_9STRA</name>
<keyword evidence="1" id="KW-0460">Magnesium</keyword>
<sequence length="383" mass="41991">MAGDRGSSRVQRGALFVRKMLGQHNNKPPQTPGTPSPLPSKSAPRLTITTPTTQTTTTTDSTTKIKGFLKRLRHRDRTPQHGSASFVFHGEDAMATATNYQIIADGVSNSNVVNSVSCSTSPSALLARALVHAVQQTLAQEYTPTHMTDFESLVVGAVQTAQRQCANLAREMGSTLLVAYVDAARKRLYTFSVGDSKCIVVRKGRIVYETLSVVKQFNVPSIVNHQILRPHMYVVQSIPLQRGDLVMSFSDGFGDNVFKDDLVKALAVARSSSNSLSAVCTQLMQLARTPPPAMDNVILPFSTAAATEYIARVDAGPCTDEEARKSQELAKRFQGRIKFVLARQVSVHEQDAKKHYSLAQLYNMANLQKKKPDDISLALLEFR</sequence>
<dbReference type="Proteomes" id="UP000481153">
    <property type="component" value="Unassembled WGS sequence"/>
</dbReference>
<dbReference type="InterPro" id="IPR036457">
    <property type="entry name" value="PPM-type-like_dom_sf"/>
</dbReference>
<accession>A0A6G0XEB8</accession>
<dbReference type="PANTHER" id="PTHR12320:SF1">
    <property type="entry name" value="PROTEIN PHOSPHATASE PTC7 HOMOLOG"/>
    <property type="match status" value="1"/>
</dbReference>
<organism evidence="4 5">
    <name type="scientific">Aphanomyces euteiches</name>
    <dbReference type="NCBI Taxonomy" id="100861"/>
    <lineage>
        <taxon>Eukaryota</taxon>
        <taxon>Sar</taxon>
        <taxon>Stramenopiles</taxon>
        <taxon>Oomycota</taxon>
        <taxon>Saprolegniomycetes</taxon>
        <taxon>Saprolegniales</taxon>
        <taxon>Verrucalvaceae</taxon>
        <taxon>Aphanomyces</taxon>
    </lineage>
</organism>
<keyword evidence="1" id="KW-0479">Metal-binding</keyword>
<reference evidence="4 5" key="1">
    <citation type="submission" date="2019-07" db="EMBL/GenBank/DDBJ databases">
        <title>Genomics analysis of Aphanomyces spp. identifies a new class of oomycete effector associated with host adaptation.</title>
        <authorList>
            <person name="Gaulin E."/>
        </authorList>
    </citation>
    <scope>NUCLEOTIDE SEQUENCE [LARGE SCALE GENOMIC DNA]</scope>
    <source>
        <strain evidence="4 5">ATCC 201684</strain>
    </source>
</reference>
<comment type="catalytic activity">
    <reaction evidence="1">
        <text>O-phospho-L-threonyl-[protein] + H2O = L-threonyl-[protein] + phosphate</text>
        <dbReference type="Rhea" id="RHEA:47004"/>
        <dbReference type="Rhea" id="RHEA-COMP:11060"/>
        <dbReference type="Rhea" id="RHEA-COMP:11605"/>
        <dbReference type="ChEBI" id="CHEBI:15377"/>
        <dbReference type="ChEBI" id="CHEBI:30013"/>
        <dbReference type="ChEBI" id="CHEBI:43474"/>
        <dbReference type="ChEBI" id="CHEBI:61977"/>
        <dbReference type="EC" id="3.1.3.16"/>
    </reaction>
</comment>
<evidence type="ECO:0000256" key="1">
    <source>
        <dbReference type="RuleBase" id="RU366020"/>
    </source>
</evidence>
<dbReference type="EMBL" id="VJMJ01000075">
    <property type="protein sequence ID" value="KAF0738416.1"/>
    <property type="molecule type" value="Genomic_DNA"/>
</dbReference>
<dbReference type="InterPro" id="IPR039123">
    <property type="entry name" value="PPTC7"/>
</dbReference>
<comment type="cofactor">
    <cofactor evidence="1">
        <name>Mg(2+)</name>
        <dbReference type="ChEBI" id="CHEBI:18420"/>
    </cofactor>
</comment>
<comment type="cofactor">
    <cofactor evidence="1">
        <name>Mn(2+)</name>
        <dbReference type="ChEBI" id="CHEBI:29035"/>
    </cofactor>
</comment>
<feature type="compositionally biased region" description="Pro residues" evidence="2">
    <location>
        <begin position="29"/>
        <end position="38"/>
    </location>
</feature>